<accession>A0A3P7MZI7</accession>
<protein>
    <submittedName>
        <fullName evidence="1">Uncharacterized protein</fullName>
    </submittedName>
</protein>
<keyword evidence="2" id="KW-1185">Reference proteome</keyword>
<dbReference type="AlphaFoldDB" id="A0A3P7MZI7"/>
<gene>
    <name evidence="1" type="ORF">DILT_LOCUS15115</name>
</gene>
<dbReference type="Proteomes" id="UP000281553">
    <property type="component" value="Unassembled WGS sequence"/>
</dbReference>
<dbReference type="EMBL" id="UYRU01077352">
    <property type="protein sequence ID" value="VDN28027.1"/>
    <property type="molecule type" value="Genomic_DNA"/>
</dbReference>
<dbReference type="OrthoDB" id="6129702at2759"/>
<sequence length="121" mass="13348">MAKRFNIRAFCREPSVRATQGAVELRFASLDSNRPLPQKMAKLKSTVLSADATEHCIVQRPLSNGTEFVFSIFLPDAGEYGLEIYVTDPQIDGSTPCVVSAAYNYSLDDPLALPSYFPSRV</sequence>
<name>A0A3P7MZI7_DIBLA</name>
<reference evidence="1 2" key="1">
    <citation type="submission" date="2018-11" db="EMBL/GenBank/DDBJ databases">
        <authorList>
            <consortium name="Pathogen Informatics"/>
        </authorList>
    </citation>
    <scope>NUCLEOTIDE SEQUENCE [LARGE SCALE GENOMIC DNA]</scope>
</reference>
<proteinExistence type="predicted"/>
<evidence type="ECO:0000313" key="2">
    <source>
        <dbReference type="Proteomes" id="UP000281553"/>
    </source>
</evidence>
<evidence type="ECO:0000313" key="1">
    <source>
        <dbReference type="EMBL" id="VDN28027.1"/>
    </source>
</evidence>
<organism evidence="1 2">
    <name type="scientific">Dibothriocephalus latus</name>
    <name type="common">Fish tapeworm</name>
    <name type="synonym">Diphyllobothrium latum</name>
    <dbReference type="NCBI Taxonomy" id="60516"/>
    <lineage>
        <taxon>Eukaryota</taxon>
        <taxon>Metazoa</taxon>
        <taxon>Spiralia</taxon>
        <taxon>Lophotrochozoa</taxon>
        <taxon>Platyhelminthes</taxon>
        <taxon>Cestoda</taxon>
        <taxon>Eucestoda</taxon>
        <taxon>Diphyllobothriidea</taxon>
        <taxon>Diphyllobothriidae</taxon>
        <taxon>Dibothriocephalus</taxon>
    </lineage>
</organism>